<protein>
    <recommendedName>
        <fullName evidence="3">VWA domain-containing protein</fullName>
    </recommendedName>
</protein>
<accession>A0A7S6UMV4</accession>
<organism evidence="1 2">
    <name type="scientific">Novilysobacter avium</name>
    <dbReference type="NCBI Taxonomy" id="2781023"/>
    <lineage>
        <taxon>Bacteria</taxon>
        <taxon>Pseudomonadati</taxon>
        <taxon>Pseudomonadota</taxon>
        <taxon>Gammaproteobacteria</taxon>
        <taxon>Lysobacterales</taxon>
        <taxon>Lysobacteraceae</taxon>
        <taxon>Novilysobacter</taxon>
    </lineage>
</organism>
<proteinExistence type="predicted"/>
<evidence type="ECO:0000313" key="2">
    <source>
        <dbReference type="Proteomes" id="UP000593932"/>
    </source>
</evidence>
<gene>
    <name evidence="1" type="ORF">INQ42_01795</name>
</gene>
<name>A0A7S6UMV4_9GAMM</name>
<sequence>MVQFDSQDPYEVLHRGVGISDVPPLTLAQYVPRGATPLYDAMGQGILELEAGLAGMADDERPNKVIFVVVTDGQENASREFDRARLSKLIAAKKKIGWDFVFLSADLEAFEDADRMGVELSSRLMFNKSKQGNDRAWSAASARILDRRSGVSACVAFDEVDRKAQDNPD</sequence>
<evidence type="ECO:0000313" key="1">
    <source>
        <dbReference type="EMBL" id="QOW23231.1"/>
    </source>
</evidence>
<reference evidence="1 2" key="1">
    <citation type="submission" date="2020-10" db="EMBL/GenBank/DDBJ databases">
        <title>complete genome sequencing of Lysobacter sp. H23M41.</title>
        <authorList>
            <person name="Bae J.-W."/>
            <person name="Lee S.-Y."/>
        </authorList>
    </citation>
    <scope>NUCLEOTIDE SEQUENCE [LARGE SCALE GENOMIC DNA]</scope>
    <source>
        <strain evidence="1 2">H23M41</strain>
    </source>
</reference>
<keyword evidence="2" id="KW-1185">Reference proteome</keyword>
<evidence type="ECO:0008006" key="3">
    <source>
        <dbReference type="Google" id="ProtNLM"/>
    </source>
</evidence>
<dbReference type="Proteomes" id="UP000593932">
    <property type="component" value="Chromosome"/>
</dbReference>
<dbReference type="EMBL" id="CP063657">
    <property type="protein sequence ID" value="QOW23231.1"/>
    <property type="molecule type" value="Genomic_DNA"/>
</dbReference>